<dbReference type="Gene3D" id="3.30.420.10">
    <property type="entry name" value="Ribonuclease H-like superfamily/Ribonuclease H"/>
    <property type="match status" value="1"/>
</dbReference>
<dbReference type="InterPro" id="IPR036397">
    <property type="entry name" value="RNaseH_sf"/>
</dbReference>
<keyword evidence="2" id="KW-1185">Reference proteome</keyword>
<dbReference type="Proteomes" id="UP001151760">
    <property type="component" value="Unassembled WGS sequence"/>
</dbReference>
<dbReference type="PANTHER" id="PTHR11439:SF509">
    <property type="entry name" value="RNA-DIRECTED DNA POLYMERASE"/>
    <property type="match status" value="1"/>
</dbReference>
<dbReference type="InterPro" id="IPR012337">
    <property type="entry name" value="RNaseH-like_sf"/>
</dbReference>
<name>A0ABQ4XYM7_9ASTR</name>
<proteinExistence type="predicted"/>
<dbReference type="SUPFAM" id="SSF53098">
    <property type="entry name" value="Ribonuclease H-like"/>
    <property type="match status" value="1"/>
</dbReference>
<reference evidence="1" key="2">
    <citation type="submission" date="2022-01" db="EMBL/GenBank/DDBJ databases">
        <authorList>
            <person name="Yamashiro T."/>
            <person name="Shiraishi A."/>
            <person name="Satake H."/>
            <person name="Nakayama K."/>
        </authorList>
    </citation>
    <scope>NUCLEOTIDE SEQUENCE</scope>
</reference>
<evidence type="ECO:0000313" key="1">
    <source>
        <dbReference type="EMBL" id="GJS70346.1"/>
    </source>
</evidence>
<evidence type="ECO:0000313" key="2">
    <source>
        <dbReference type="Proteomes" id="UP001151760"/>
    </source>
</evidence>
<comment type="caution">
    <text evidence="1">The sequence shown here is derived from an EMBL/GenBank/DDBJ whole genome shotgun (WGS) entry which is preliminary data.</text>
</comment>
<dbReference type="EMBL" id="BQNB010009928">
    <property type="protein sequence ID" value="GJS70346.1"/>
    <property type="molecule type" value="Genomic_DNA"/>
</dbReference>
<organism evidence="1 2">
    <name type="scientific">Tanacetum coccineum</name>
    <dbReference type="NCBI Taxonomy" id="301880"/>
    <lineage>
        <taxon>Eukaryota</taxon>
        <taxon>Viridiplantae</taxon>
        <taxon>Streptophyta</taxon>
        <taxon>Embryophyta</taxon>
        <taxon>Tracheophyta</taxon>
        <taxon>Spermatophyta</taxon>
        <taxon>Magnoliopsida</taxon>
        <taxon>eudicotyledons</taxon>
        <taxon>Gunneridae</taxon>
        <taxon>Pentapetalae</taxon>
        <taxon>asterids</taxon>
        <taxon>campanulids</taxon>
        <taxon>Asterales</taxon>
        <taxon>Asteraceae</taxon>
        <taxon>Asteroideae</taxon>
        <taxon>Anthemideae</taxon>
        <taxon>Anthemidinae</taxon>
        <taxon>Tanacetum</taxon>
    </lineage>
</organism>
<protein>
    <submittedName>
        <fullName evidence="1">Uncharacterized mitochondrial protein-like protein</fullName>
    </submittedName>
</protein>
<gene>
    <name evidence="1" type="ORF">Tco_0703187</name>
</gene>
<reference evidence="1" key="1">
    <citation type="journal article" date="2022" name="Int. J. Mol. Sci.">
        <title>Draft Genome of Tanacetum Coccineum: Genomic Comparison of Closely Related Tanacetum-Family Plants.</title>
        <authorList>
            <person name="Yamashiro T."/>
            <person name="Shiraishi A."/>
            <person name="Nakayama K."/>
            <person name="Satake H."/>
        </authorList>
    </citation>
    <scope>NUCLEOTIDE SEQUENCE</scope>
</reference>
<sequence length="224" mass="24743">MDEVLLLCGKWLSLFGGLQDLIIHESHKSKYLIHPGSIDCIKTLMKLICGRIMKADIDHLCLHGVPVSIISDRDSRFASGFLRSLQKALGTDVNMSTAYHPEIDGQNTSKLRIELGPKRKYYKRGTVNRELWYPKDSSITLTTFADADHVGCQDTRRSTSGSMQLLGDRLVSWSSKRQKSIAISSTEAEYIAMSGCCAKVLGCDSIYLTGLIALDSTPTIANVL</sequence>
<accession>A0ABQ4XYM7</accession>
<dbReference type="PANTHER" id="PTHR11439">
    <property type="entry name" value="GAG-POL-RELATED RETROTRANSPOSON"/>
    <property type="match status" value="1"/>
</dbReference>
<dbReference type="CDD" id="cd09272">
    <property type="entry name" value="RNase_HI_RT_Ty1"/>
    <property type="match status" value="1"/>
</dbReference>